<dbReference type="InterPro" id="IPR013783">
    <property type="entry name" value="Ig-like_fold"/>
</dbReference>
<dbReference type="Pfam" id="PF16640">
    <property type="entry name" value="Big_3_5"/>
    <property type="match status" value="3"/>
</dbReference>
<dbReference type="EMBL" id="JARJBC010000072">
    <property type="protein sequence ID" value="MDF3294442.1"/>
    <property type="molecule type" value="Genomic_DNA"/>
</dbReference>
<dbReference type="Gene3D" id="2.60.40.10">
    <property type="entry name" value="Immunoglobulins"/>
    <property type="match status" value="3"/>
</dbReference>
<name>A0ABT5ZX89_9ACTN</name>
<reference evidence="3 4" key="1">
    <citation type="submission" date="2023-03" db="EMBL/GenBank/DDBJ databases">
        <title>Draft genome sequence of Streptomyces sp. RB6PN23 isolated from peat swamp forest in Thailand.</title>
        <authorList>
            <person name="Klaysubun C."/>
            <person name="Duangmal K."/>
        </authorList>
    </citation>
    <scope>NUCLEOTIDE SEQUENCE [LARGE SCALE GENOMIC DNA]</scope>
    <source>
        <strain evidence="3 4">RB6PN23</strain>
    </source>
</reference>
<evidence type="ECO:0000313" key="4">
    <source>
        <dbReference type="Proteomes" id="UP001216579"/>
    </source>
</evidence>
<feature type="compositionally biased region" description="Polar residues" evidence="1">
    <location>
        <begin position="57"/>
        <end position="72"/>
    </location>
</feature>
<evidence type="ECO:0000259" key="2">
    <source>
        <dbReference type="Pfam" id="PF16640"/>
    </source>
</evidence>
<dbReference type="Proteomes" id="UP001216579">
    <property type="component" value="Unassembled WGS sequence"/>
</dbReference>
<feature type="domain" description="Bacterial Ig-like" evidence="2">
    <location>
        <begin position="80"/>
        <end position="168"/>
    </location>
</feature>
<feature type="domain" description="Bacterial Ig-like" evidence="2">
    <location>
        <begin position="176"/>
        <end position="262"/>
    </location>
</feature>
<organism evidence="3 4">
    <name type="scientific">Streptomyces silvisoli</name>
    <dbReference type="NCBI Taxonomy" id="3034235"/>
    <lineage>
        <taxon>Bacteria</taxon>
        <taxon>Bacillati</taxon>
        <taxon>Actinomycetota</taxon>
        <taxon>Actinomycetes</taxon>
        <taxon>Kitasatosporales</taxon>
        <taxon>Streptomycetaceae</taxon>
        <taxon>Streptomyces</taxon>
    </lineage>
</organism>
<feature type="non-terminal residue" evidence="3">
    <location>
        <position position="263"/>
    </location>
</feature>
<feature type="region of interest" description="Disordered" evidence="1">
    <location>
        <begin position="57"/>
        <end position="86"/>
    </location>
</feature>
<comment type="caution">
    <text evidence="3">The sequence shown here is derived from an EMBL/GenBank/DDBJ whole genome shotgun (WGS) entry which is preliminary data.</text>
</comment>
<proteinExistence type="predicted"/>
<feature type="domain" description="Bacterial Ig-like" evidence="2">
    <location>
        <begin position="4"/>
        <end position="70"/>
    </location>
</feature>
<evidence type="ECO:0000256" key="1">
    <source>
        <dbReference type="SAM" id="MobiDB-lite"/>
    </source>
</evidence>
<evidence type="ECO:0000313" key="3">
    <source>
        <dbReference type="EMBL" id="MDF3294442.1"/>
    </source>
</evidence>
<gene>
    <name evidence="3" type="ORF">P3G67_35730</name>
</gene>
<accession>A0ABT5ZX89</accession>
<sequence length="263" mass="25552">MTAISPGAGTPTGTVSFFDGATLLGTGTLSGGVATFSTTTLATGSHSLTAVYNGDTNFSGSTSPVDTQTVGKASTTTTANSSPNPSVFGQPVTLTATVAAVAPGAGTPTGTVTFFIGGIPQAPVTLSGGVATLIVSTLPVGTRTIRATYNGDSNFTGSTSTTSNQMVTKANSNTALTSAPDPSVFGQSKTLTATVTAAAPGAGTPTGTVSFFDGATLLGTSTLSGGMATFSTTTLAIGTHSLTAVYNGSGNFNTSTSPVDTQT</sequence>
<protein>
    <submittedName>
        <fullName evidence="3">Ig-like domain-containing protein</fullName>
    </submittedName>
</protein>
<dbReference type="InterPro" id="IPR032109">
    <property type="entry name" value="Big_3_5"/>
</dbReference>
<feature type="compositionally biased region" description="Low complexity" evidence="1">
    <location>
        <begin position="73"/>
        <end position="86"/>
    </location>
</feature>
<keyword evidence="4" id="KW-1185">Reference proteome</keyword>